<gene>
    <name evidence="1" type="ORF">NGX11_03940</name>
</gene>
<evidence type="ECO:0000313" key="1">
    <source>
        <dbReference type="EMBL" id="UYF44094.1"/>
    </source>
</evidence>
<accession>A0AA46NU31</accession>
<dbReference type="EMBL" id="CP099556">
    <property type="protein sequence ID" value="UYF44094.1"/>
    <property type="molecule type" value="Genomic_DNA"/>
</dbReference>
<dbReference type="Proteomes" id="UP001164100">
    <property type="component" value="Chromosome"/>
</dbReference>
<protein>
    <submittedName>
        <fullName evidence="1">Uncharacterized protein</fullName>
    </submittedName>
</protein>
<dbReference type="AlphaFoldDB" id="A0AA46NU31"/>
<dbReference type="RefSeq" id="WP_263514931.1">
    <property type="nucleotide sequence ID" value="NZ_CP099556.1"/>
</dbReference>
<organism evidence="1 2">
    <name type="scientific">Aliarcobacter cryaerophilus</name>
    <dbReference type="NCBI Taxonomy" id="28198"/>
    <lineage>
        <taxon>Bacteria</taxon>
        <taxon>Pseudomonadati</taxon>
        <taxon>Campylobacterota</taxon>
        <taxon>Epsilonproteobacteria</taxon>
        <taxon>Campylobacterales</taxon>
        <taxon>Arcobacteraceae</taxon>
        <taxon>Aliarcobacter</taxon>
    </lineage>
</organism>
<sequence length="133" mass="16008">MRKLSQLQYEVIFLYSKGLTFKEIDKALTTASKGAYSQVLEKDKGRVTRAKLSRVTNIRNYKEDLKKYLDTVKENNKHYKKYTQWLRDEYTIDIKIAKVSFRNQYIKDMLDKSFKSYNRYKLTFLKNHLEKVA</sequence>
<evidence type="ECO:0000313" key="2">
    <source>
        <dbReference type="Proteomes" id="UP001164100"/>
    </source>
</evidence>
<name>A0AA46NU31_9BACT</name>
<proteinExistence type="predicted"/>
<reference evidence="1" key="1">
    <citation type="journal article" date="2022" name="Front. Microbiol.">
        <title>Species classification and novel plasmid identifications in Arcobacter cryaerophilus and Arcobacter cryaerophilus-like organisms.</title>
        <authorList>
            <person name="Zhou G."/>
            <person name="Wang M."/>
            <person name="Wang H."/>
            <person name="Chen X."/>
            <person name="Gu Y."/>
            <person name="Shao Z."/>
            <person name="Zhang J."/>
            <person name="Zhang M."/>
        </authorList>
    </citation>
    <scope>NUCLEOTIDE SEQUENCE</scope>
    <source>
        <strain evidence="1">ICDCAC48</strain>
    </source>
</reference>